<reference evidence="10" key="1">
    <citation type="submission" date="2009-12" db="EMBL/GenBank/DDBJ databases">
        <title>Sequence of Clostridiales genomosp. BVAB3 str. UPII9-5.</title>
        <authorList>
            <person name="Madupu R."/>
            <person name="Durkin A.S."/>
            <person name="Torralba M."/>
            <person name="Methe B."/>
            <person name="Sutton G.G."/>
            <person name="Strausberg R.L."/>
            <person name="Nelson K.E."/>
        </authorList>
    </citation>
    <scope>NUCLEOTIDE SEQUENCE [LARGE SCALE GENOMIC DNA]</scope>
    <source>
        <strain evidence="10">W1219</strain>
    </source>
</reference>
<dbReference type="AlphaFoldDB" id="D2MQ21"/>
<comment type="subcellular location">
    <subcellularLocation>
        <location evidence="1 7">Cell membrane</location>
        <topology evidence="1 7">Multi-pass membrane protein</topology>
    </subcellularLocation>
</comment>
<keyword evidence="4 7" id="KW-0812">Transmembrane</keyword>
<keyword evidence="5 7" id="KW-1133">Transmembrane helix</keyword>
<evidence type="ECO:0000256" key="2">
    <source>
        <dbReference type="ARBA" id="ARBA00022448"/>
    </source>
</evidence>
<keyword evidence="2 7" id="KW-0813">Transport</keyword>
<evidence type="ECO:0000313" key="10">
    <source>
        <dbReference type="Proteomes" id="UP000005017"/>
    </source>
</evidence>
<proteinExistence type="inferred from homology"/>
<dbReference type="PROSITE" id="PS50928">
    <property type="entry name" value="ABC_TM1"/>
    <property type="match status" value="1"/>
</dbReference>
<evidence type="ECO:0000259" key="8">
    <source>
        <dbReference type="PROSITE" id="PS50928"/>
    </source>
</evidence>
<dbReference type="Pfam" id="PF00528">
    <property type="entry name" value="BPD_transp_1"/>
    <property type="match status" value="1"/>
</dbReference>
<evidence type="ECO:0000313" key="9">
    <source>
        <dbReference type="EMBL" id="EFC05344.1"/>
    </source>
</evidence>
<dbReference type="InterPro" id="IPR000515">
    <property type="entry name" value="MetI-like"/>
</dbReference>
<gene>
    <name evidence="9" type="ORF">HMPREF9013_1369</name>
</gene>
<sequence>MEFKSKKKWTWWVILFWLLIWEIGARLLNQEILLVSPFVVFQRLFQLLKDSHNWFLIGASMVRVMSGFLLAMILGVLLAYLAYRWNWFKTLMNPVFYTVKSIPVASFVILILVWVKANALAPVISFLVGLPIFYDQILKALESQNPSLEEMSIVFHISKKKKFRYLTLAQILPYLETACSLAIGFCWKAGMAAEVIGLPDGAIGSQLHEAKVFLDTNSLFAWTLLVIILSSLMDRMVQIGIHKMIKEVLRS</sequence>
<keyword evidence="6 7" id="KW-0472">Membrane</keyword>
<dbReference type="PANTHER" id="PTHR30151:SF0">
    <property type="entry name" value="ABC TRANSPORTER PERMEASE PROTEIN MJ0413-RELATED"/>
    <property type="match status" value="1"/>
</dbReference>
<name>D2MQ21_9FIRM</name>
<feature type="transmembrane region" description="Helical" evidence="7">
    <location>
        <begin position="219"/>
        <end position="237"/>
    </location>
</feature>
<evidence type="ECO:0000256" key="3">
    <source>
        <dbReference type="ARBA" id="ARBA00022475"/>
    </source>
</evidence>
<feature type="domain" description="ABC transmembrane type-1" evidence="8">
    <location>
        <begin position="57"/>
        <end position="237"/>
    </location>
</feature>
<dbReference type="STRING" id="679192.HMPREF9013_1369"/>
<keyword evidence="3" id="KW-1003">Cell membrane</keyword>
<evidence type="ECO:0000256" key="1">
    <source>
        <dbReference type="ARBA" id="ARBA00004651"/>
    </source>
</evidence>
<dbReference type="Proteomes" id="UP000005017">
    <property type="component" value="Unassembled WGS sequence"/>
</dbReference>
<comment type="caution">
    <text evidence="9">The sequence shown here is derived from an EMBL/GenBank/DDBJ whole genome shotgun (WGS) entry which is preliminary data.</text>
</comment>
<feature type="transmembrane region" description="Helical" evidence="7">
    <location>
        <begin position="54"/>
        <end position="83"/>
    </location>
</feature>
<dbReference type="SUPFAM" id="SSF161098">
    <property type="entry name" value="MetI-like"/>
    <property type="match status" value="1"/>
</dbReference>
<evidence type="ECO:0000256" key="6">
    <source>
        <dbReference type="ARBA" id="ARBA00023136"/>
    </source>
</evidence>
<dbReference type="GO" id="GO:0055085">
    <property type="term" value="P:transmembrane transport"/>
    <property type="evidence" value="ECO:0007669"/>
    <property type="project" value="InterPro"/>
</dbReference>
<evidence type="ECO:0000256" key="4">
    <source>
        <dbReference type="ARBA" id="ARBA00022692"/>
    </source>
</evidence>
<dbReference type="GO" id="GO:0005886">
    <property type="term" value="C:plasma membrane"/>
    <property type="evidence" value="ECO:0007669"/>
    <property type="project" value="UniProtKB-SubCell"/>
</dbReference>
<accession>D2MQ21</accession>
<dbReference type="InterPro" id="IPR035906">
    <property type="entry name" value="MetI-like_sf"/>
</dbReference>
<dbReference type="EMBL" id="ADFR01000015">
    <property type="protein sequence ID" value="EFC05344.1"/>
    <property type="molecule type" value="Genomic_DNA"/>
</dbReference>
<evidence type="ECO:0000256" key="5">
    <source>
        <dbReference type="ARBA" id="ARBA00022989"/>
    </source>
</evidence>
<evidence type="ECO:0000256" key="7">
    <source>
        <dbReference type="RuleBase" id="RU363032"/>
    </source>
</evidence>
<comment type="similarity">
    <text evidence="7">Belongs to the binding-protein-dependent transport system permease family.</text>
</comment>
<keyword evidence="10" id="KW-1185">Reference proteome</keyword>
<dbReference type="PANTHER" id="PTHR30151">
    <property type="entry name" value="ALKANE SULFONATE ABC TRANSPORTER-RELATED, MEMBRANE SUBUNIT"/>
    <property type="match status" value="1"/>
</dbReference>
<dbReference type="Gene3D" id="1.10.3720.10">
    <property type="entry name" value="MetI-like"/>
    <property type="match status" value="1"/>
</dbReference>
<organism evidence="9 10">
    <name type="scientific">Bulleidia extructa W1219</name>
    <dbReference type="NCBI Taxonomy" id="679192"/>
    <lineage>
        <taxon>Bacteria</taxon>
        <taxon>Bacillati</taxon>
        <taxon>Bacillota</taxon>
        <taxon>Erysipelotrichia</taxon>
        <taxon>Erysipelotrichales</taxon>
        <taxon>Erysipelotrichaceae</taxon>
        <taxon>Bulleidia</taxon>
    </lineage>
</organism>
<dbReference type="eggNOG" id="COG0600">
    <property type="taxonomic scope" value="Bacteria"/>
</dbReference>
<protein>
    <submittedName>
        <fullName evidence="9">ABC transporter, permease protein</fullName>
    </submittedName>
</protein>
<dbReference type="CDD" id="cd06261">
    <property type="entry name" value="TM_PBP2"/>
    <property type="match status" value="1"/>
</dbReference>